<dbReference type="SUPFAM" id="SSF53474">
    <property type="entry name" value="alpha/beta-Hydrolases"/>
    <property type="match status" value="1"/>
</dbReference>
<dbReference type="Gene3D" id="3.40.50.1820">
    <property type="entry name" value="alpha/beta hydrolase"/>
    <property type="match status" value="1"/>
</dbReference>
<dbReference type="AlphaFoldDB" id="A0A0F9N303"/>
<dbReference type="PANTHER" id="PTHR46118">
    <property type="entry name" value="PROTEIN ABHD11"/>
    <property type="match status" value="1"/>
</dbReference>
<accession>A0A0F9N303</accession>
<protein>
    <recommendedName>
        <fullName evidence="2">AB hydrolase-1 domain-containing protein</fullName>
    </recommendedName>
</protein>
<evidence type="ECO:0000256" key="1">
    <source>
        <dbReference type="ARBA" id="ARBA00022801"/>
    </source>
</evidence>
<feature type="domain" description="AB hydrolase-1" evidence="2">
    <location>
        <begin position="13"/>
        <end position="240"/>
    </location>
</feature>
<name>A0A0F9N303_9ZZZZ</name>
<reference evidence="3" key="1">
    <citation type="journal article" date="2015" name="Nature">
        <title>Complex archaea that bridge the gap between prokaryotes and eukaryotes.</title>
        <authorList>
            <person name="Spang A."/>
            <person name="Saw J.H."/>
            <person name="Jorgensen S.L."/>
            <person name="Zaremba-Niedzwiedzka K."/>
            <person name="Martijn J."/>
            <person name="Lind A.E."/>
            <person name="van Eijk R."/>
            <person name="Schleper C."/>
            <person name="Guy L."/>
            <person name="Ettema T.J."/>
        </authorList>
    </citation>
    <scope>NUCLEOTIDE SEQUENCE</scope>
</reference>
<dbReference type="PRINTS" id="PR00111">
    <property type="entry name" value="ABHYDROLASE"/>
</dbReference>
<sequence>MKLHYQKAGEGDTLVIIHGLFGSADNWRSMAKYFSKTHQVISVDLRNHGRSPHSQEQDFTLMAEDIHQLCSDLSLSRITLLGHSLGGKVAMQFAMLYPNLVDKLIIVDIAMRQYFSQHTPLMDAMMALDLRQYSSRNEADEALSSAISDTAVRQFLLMNLIVEEGQLAWRINLHGLKIKYPNLMASVCEDVQISVPSLFIYGGLSDYVTEADRVSLPETFSQAEFVCIENASHWVQAERPQEFKRVVEGFLQR</sequence>
<organism evidence="3">
    <name type="scientific">marine sediment metagenome</name>
    <dbReference type="NCBI Taxonomy" id="412755"/>
    <lineage>
        <taxon>unclassified sequences</taxon>
        <taxon>metagenomes</taxon>
        <taxon>ecological metagenomes</taxon>
    </lineage>
</organism>
<dbReference type="InterPro" id="IPR029058">
    <property type="entry name" value="AB_hydrolase_fold"/>
</dbReference>
<gene>
    <name evidence="3" type="ORF">LCGC14_1080440</name>
</gene>
<dbReference type="Pfam" id="PF00561">
    <property type="entry name" value="Abhydrolase_1"/>
    <property type="match status" value="1"/>
</dbReference>
<dbReference type="EMBL" id="LAZR01004725">
    <property type="protein sequence ID" value="KKN06122.1"/>
    <property type="molecule type" value="Genomic_DNA"/>
</dbReference>
<dbReference type="InterPro" id="IPR000073">
    <property type="entry name" value="AB_hydrolase_1"/>
</dbReference>
<dbReference type="GO" id="GO:0016787">
    <property type="term" value="F:hydrolase activity"/>
    <property type="evidence" value="ECO:0007669"/>
    <property type="project" value="UniProtKB-KW"/>
</dbReference>
<evidence type="ECO:0000313" key="3">
    <source>
        <dbReference type="EMBL" id="KKN06122.1"/>
    </source>
</evidence>
<keyword evidence="1" id="KW-0378">Hydrolase</keyword>
<dbReference type="PANTHER" id="PTHR46118:SF4">
    <property type="entry name" value="PROTEIN ABHD11"/>
    <property type="match status" value="1"/>
</dbReference>
<proteinExistence type="predicted"/>
<comment type="caution">
    <text evidence="3">The sequence shown here is derived from an EMBL/GenBank/DDBJ whole genome shotgun (WGS) entry which is preliminary data.</text>
</comment>
<evidence type="ECO:0000259" key="2">
    <source>
        <dbReference type="Pfam" id="PF00561"/>
    </source>
</evidence>